<keyword evidence="1" id="KW-0472">Membrane</keyword>
<reference evidence="3" key="1">
    <citation type="submission" date="2016-02" db="EMBL/GenBank/DDBJ databases">
        <authorList>
            <person name="Wen L."/>
            <person name="He K."/>
            <person name="Yang H."/>
        </authorList>
    </citation>
    <scope>NUCLEOTIDE SEQUENCE [LARGE SCALE GENOMIC DNA]</scope>
    <source>
        <strain evidence="3">JCM 15929</strain>
    </source>
</reference>
<accession>A0A138AE47</accession>
<sequence>MAEPERGGTLKALLGFAAGAVLIVCYAFTLPQLPKAVEAIGAWPVWGGFTVITFVAGWLFWSNVPKLYEAMKR</sequence>
<evidence type="ECO:0000256" key="1">
    <source>
        <dbReference type="SAM" id="Phobius"/>
    </source>
</evidence>
<dbReference type="STRING" id="239498.AXK60_08590"/>
<protein>
    <submittedName>
        <fullName evidence="2">Uncharacterized protein</fullName>
    </submittedName>
</protein>
<dbReference type="AlphaFoldDB" id="A0A138AE47"/>
<dbReference type="RefSeq" id="WP_068571597.1">
    <property type="nucleotide sequence ID" value="NZ_LSRF01000044.1"/>
</dbReference>
<keyword evidence="1" id="KW-0812">Transmembrane</keyword>
<keyword evidence="1" id="KW-1133">Transmembrane helix</keyword>
<proteinExistence type="predicted"/>
<dbReference type="EMBL" id="LSRF01000044">
    <property type="protein sequence ID" value="KXP08722.1"/>
    <property type="molecule type" value="Genomic_DNA"/>
</dbReference>
<comment type="caution">
    <text evidence="2">The sequence shown here is derived from an EMBL/GenBank/DDBJ whole genome shotgun (WGS) entry which is preliminary data.</text>
</comment>
<name>A0A138AE47_9ACTN</name>
<evidence type="ECO:0000313" key="3">
    <source>
        <dbReference type="Proteomes" id="UP000070258"/>
    </source>
</evidence>
<dbReference type="Proteomes" id="UP000070258">
    <property type="component" value="Unassembled WGS sequence"/>
</dbReference>
<evidence type="ECO:0000313" key="2">
    <source>
        <dbReference type="EMBL" id="KXP08722.1"/>
    </source>
</evidence>
<feature type="transmembrane region" description="Helical" evidence="1">
    <location>
        <begin position="12"/>
        <end position="31"/>
    </location>
</feature>
<feature type="transmembrane region" description="Helical" evidence="1">
    <location>
        <begin position="43"/>
        <end position="64"/>
    </location>
</feature>
<organism evidence="2 3">
    <name type="scientific">Tsukamurella pseudospumae</name>
    <dbReference type="NCBI Taxonomy" id="239498"/>
    <lineage>
        <taxon>Bacteria</taxon>
        <taxon>Bacillati</taxon>
        <taxon>Actinomycetota</taxon>
        <taxon>Actinomycetes</taxon>
        <taxon>Mycobacteriales</taxon>
        <taxon>Tsukamurellaceae</taxon>
        <taxon>Tsukamurella</taxon>
    </lineage>
</organism>
<dbReference type="OrthoDB" id="4773992at2"/>
<gene>
    <name evidence="2" type="ORF">AXK60_08590</name>
</gene>